<dbReference type="PANTHER" id="PTHR24421">
    <property type="entry name" value="NITRATE/NITRITE SENSOR PROTEIN NARX-RELATED"/>
    <property type="match status" value="1"/>
</dbReference>
<feature type="transmembrane region" description="Helical" evidence="5">
    <location>
        <begin position="392"/>
        <end position="417"/>
    </location>
</feature>
<keyword evidence="2" id="KW-0418">Kinase</keyword>
<name>A0ABS3RBG8_9ACTN</name>
<gene>
    <name evidence="7" type="ORF">J4557_39220</name>
</gene>
<evidence type="ECO:0000256" key="4">
    <source>
        <dbReference type="SAM" id="MobiDB-lite"/>
    </source>
</evidence>
<dbReference type="RefSeq" id="WP_208271883.1">
    <property type="nucleotide sequence ID" value="NZ_BAAAGM010000029.1"/>
</dbReference>
<evidence type="ECO:0000256" key="3">
    <source>
        <dbReference type="ARBA" id="ARBA00023012"/>
    </source>
</evidence>
<feature type="transmembrane region" description="Helical" evidence="5">
    <location>
        <begin position="293"/>
        <end position="312"/>
    </location>
</feature>
<proteinExistence type="predicted"/>
<dbReference type="InterPro" id="IPR011712">
    <property type="entry name" value="Sig_transdc_His_kin_sub3_dim/P"/>
</dbReference>
<dbReference type="Gene3D" id="3.30.565.10">
    <property type="entry name" value="Histidine kinase-like ATPase, C-terminal domain"/>
    <property type="match status" value="1"/>
</dbReference>
<evidence type="ECO:0000256" key="1">
    <source>
        <dbReference type="ARBA" id="ARBA00022679"/>
    </source>
</evidence>
<feature type="transmembrane region" description="Helical" evidence="5">
    <location>
        <begin position="85"/>
        <end position="104"/>
    </location>
</feature>
<feature type="transmembrane region" description="Helical" evidence="5">
    <location>
        <begin position="54"/>
        <end position="73"/>
    </location>
</feature>
<dbReference type="Proteomes" id="UP000666915">
    <property type="component" value="Unassembled WGS sequence"/>
</dbReference>
<dbReference type="EMBL" id="JAGEOK010000034">
    <property type="protein sequence ID" value="MBO2443576.1"/>
    <property type="molecule type" value="Genomic_DNA"/>
</dbReference>
<dbReference type="Gene3D" id="1.20.5.1930">
    <property type="match status" value="1"/>
</dbReference>
<keyword evidence="8" id="KW-1185">Reference proteome</keyword>
<dbReference type="PANTHER" id="PTHR24421:SF63">
    <property type="entry name" value="SENSOR HISTIDINE KINASE DESK"/>
    <property type="match status" value="1"/>
</dbReference>
<keyword evidence="5" id="KW-1133">Transmembrane helix</keyword>
<feature type="compositionally biased region" description="Acidic residues" evidence="4">
    <location>
        <begin position="10"/>
        <end position="19"/>
    </location>
</feature>
<reference evidence="7 8" key="1">
    <citation type="submission" date="2021-03" db="EMBL/GenBank/DDBJ databases">
        <authorList>
            <person name="Kanchanasin P."/>
            <person name="Saeng-In P."/>
            <person name="Phongsopitanun W."/>
            <person name="Yuki M."/>
            <person name="Kudo T."/>
            <person name="Ohkuma M."/>
            <person name="Tanasupawat S."/>
        </authorList>
    </citation>
    <scope>NUCLEOTIDE SEQUENCE [LARGE SCALE GENOMIC DNA]</scope>
    <source>
        <strain evidence="7 8">L46</strain>
    </source>
</reference>
<evidence type="ECO:0000259" key="6">
    <source>
        <dbReference type="Pfam" id="PF07730"/>
    </source>
</evidence>
<dbReference type="InterPro" id="IPR036890">
    <property type="entry name" value="HATPase_C_sf"/>
</dbReference>
<keyword evidence="1" id="KW-0808">Transferase</keyword>
<evidence type="ECO:0000313" key="8">
    <source>
        <dbReference type="Proteomes" id="UP000666915"/>
    </source>
</evidence>
<feature type="region of interest" description="Disordered" evidence="4">
    <location>
        <begin position="1"/>
        <end position="21"/>
    </location>
</feature>
<evidence type="ECO:0000256" key="5">
    <source>
        <dbReference type="SAM" id="Phobius"/>
    </source>
</evidence>
<dbReference type="CDD" id="cd16917">
    <property type="entry name" value="HATPase_UhpB-NarQ-NarX-like"/>
    <property type="match status" value="1"/>
</dbReference>
<dbReference type="SUPFAM" id="SSF55874">
    <property type="entry name" value="ATPase domain of HSP90 chaperone/DNA topoisomerase II/histidine kinase"/>
    <property type="match status" value="1"/>
</dbReference>
<evidence type="ECO:0000313" key="7">
    <source>
        <dbReference type="EMBL" id="MBO2443576.1"/>
    </source>
</evidence>
<feature type="region of interest" description="Disordered" evidence="4">
    <location>
        <begin position="623"/>
        <end position="647"/>
    </location>
</feature>
<feature type="domain" description="Signal transduction histidine kinase subgroup 3 dimerisation and phosphoacceptor" evidence="6">
    <location>
        <begin position="432"/>
        <end position="490"/>
    </location>
</feature>
<sequence length="647" mass="68910">MLGISASAAVEDDPVDDGSNDVGDSQMRLVRLMMWTALGLIMANRLLAAREQGLAWSVALVTMAPYPPLVALLAGPRRRRVRGGLLVALVLLYTVPFAVAGMHWDWLPWPLAVAALCSFRARVAWPLFGLVLVTTDVAGMWAGDDALLAITRTQKTANDGLIIFGLYALSVMVARLNAAQGDLARLELLQERLRLGGELGTVVGARLRALLEQLAQAVDAERKVVRDRLGEAIDTVRQVLADIRATAADYRVSPSLPTPIESPKVARLTLAALYICDASLQLTGSVMVYHRPWTLLLTVPLVCAAGAVLLLMKPSRKQMVLLGLLLGVPAMPFGWLLWELSGISNMWPFLLGLVLTRMRPPRSLLITGAAVALYVTFFFYPPPLPNLEGMAAYLVSMAILTWVSYGLIRLSNLVVLLHQAQRDLAREALTRERTRISRDLHDLLSFSLSAVALRGELCERLLETDPARARAELAALPGLVERALAELDSVAHATVGLSLGQELTAAYAVLEAAGIRAAVTVQTGPLPPEVDTAIAAVLREAVTNVVRHSTARTCLITINPAGPTVRLRVVNDGAAEPPTAIPKSGPGGSGLTGLAERTGGRLKAGSQAGGRFELVAEFATDPRGTGGGGVPALRQVPGSPPSCGTTI</sequence>
<dbReference type="Pfam" id="PF07730">
    <property type="entry name" value="HisKA_3"/>
    <property type="match status" value="1"/>
</dbReference>
<keyword evidence="5" id="KW-0472">Membrane</keyword>
<accession>A0ABS3RBG8</accession>
<organism evidence="7 8">
    <name type="scientific">Actinomadura nitritigenes</name>
    <dbReference type="NCBI Taxonomy" id="134602"/>
    <lineage>
        <taxon>Bacteria</taxon>
        <taxon>Bacillati</taxon>
        <taxon>Actinomycetota</taxon>
        <taxon>Actinomycetes</taxon>
        <taxon>Streptosporangiales</taxon>
        <taxon>Thermomonosporaceae</taxon>
        <taxon>Actinomadura</taxon>
    </lineage>
</organism>
<comment type="caution">
    <text evidence="7">The sequence shown here is derived from an EMBL/GenBank/DDBJ whole genome shotgun (WGS) entry which is preliminary data.</text>
</comment>
<feature type="region of interest" description="Disordered" evidence="4">
    <location>
        <begin position="576"/>
        <end position="606"/>
    </location>
</feature>
<feature type="transmembrane region" description="Helical" evidence="5">
    <location>
        <begin position="29"/>
        <end position="48"/>
    </location>
</feature>
<feature type="transmembrane region" description="Helical" evidence="5">
    <location>
        <begin position="363"/>
        <end position="380"/>
    </location>
</feature>
<dbReference type="InterPro" id="IPR050482">
    <property type="entry name" value="Sensor_HK_TwoCompSys"/>
</dbReference>
<keyword evidence="3" id="KW-0902">Two-component regulatory system</keyword>
<evidence type="ECO:0000256" key="2">
    <source>
        <dbReference type="ARBA" id="ARBA00022777"/>
    </source>
</evidence>
<keyword evidence="5" id="KW-0812">Transmembrane</keyword>
<protein>
    <recommendedName>
        <fullName evidence="6">Signal transduction histidine kinase subgroup 3 dimerisation and phosphoacceptor domain-containing protein</fullName>
    </recommendedName>
</protein>
<feature type="transmembrane region" description="Helical" evidence="5">
    <location>
        <begin position="124"/>
        <end position="148"/>
    </location>
</feature>